<evidence type="ECO:0000313" key="21">
    <source>
        <dbReference type="Proteomes" id="UP000287239"/>
    </source>
</evidence>
<dbReference type="PROSITE" id="PS00710">
    <property type="entry name" value="PGM_PMM"/>
    <property type="match status" value="1"/>
</dbReference>
<evidence type="ECO:0000256" key="5">
    <source>
        <dbReference type="ARBA" id="ARBA00010231"/>
    </source>
</evidence>
<comment type="cofactor">
    <cofactor evidence="2">
        <name>Mg(2+)</name>
        <dbReference type="ChEBI" id="CHEBI:18420"/>
    </cofactor>
</comment>
<feature type="domain" description="Alpha-D-phosphohexomutase alpha/beta/alpha" evidence="17">
    <location>
        <begin position="43"/>
        <end position="179"/>
    </location>
</feature>
<comment type="similarity">
    <text evidence="5 15">Belongs to the phosphohexose mutase family.</text>
</comment>
<evidence type="ECO:0000259" key="16">
    <source>
        <dbReference type="Pfam" id="PF00408"/>
    </source>
</evidence>
<dbReference type="PANTHER" id="PTHR45745:SF1">
    <property type="entry name" value="PHOSPHOGLUCOMUTASE 2B-RELATED"/>
    <property type="match status" value="1"/>
</dbReference>
<dbReference type="Pfam" id="PF00408">
    <property type="entry name" value="PGM_PMM_IV"/>
    <property type="match status" value="1"/>
</dbReference>
<dbReference type="InterPro" id="IPR005844">
    <property type="entry name" value="A-D-PHexomutase_a/b/a-I"/>
</dbReference>
<dbReference type="Gene3D" id="3.30.310.50">
    <property type="entry name" value="Alpha-D-phosphohexomutase, C-terminal domain"/>
    <property type="match status" value="1"/>
</dbReference>
<dbReference type="RefSeq" id="WP_126778412.1">
    <property type="nucleotide sequence ID" value="NZ_NGJU01000003.1"/>
</dbReference>
<feature type="domain" description="Alpha-D-phosphohexomutase C-terminal" evidence="16">
    <location>
        <begin position="510"/>
        <end position="558"/>
    </location>
</feature>
<dbReference type="Pfam" id="PF02879">
    <property type="entry name" value="PGM_PMM_II"/>
    <property type="match status" value="1"/>
</dbReference>
<dbReference type="SUPFAM" id="SSF55957">
    <property type="entry name" value="Phosphoglucomutase, C-terminal domain"/>
    <property type="match status" value="1"/>
</dbReference>
<evidence type="ECO:0000256" key="4">
    <source>
        <dbReference type="ARBA" id="ARBA00005189"/>
    </source>
</evidence>
<dbReference type="AlphaFoldDB" id="A0A429ZUB3"/>
<feature type="domain" description="Alpha-D-phosphohexomutase alpha/beta/alpha" evidence="19">
    <location>
        <begin position="326"/>
        <end position="452"/>
    </location>
</feature>
<dbReference type="EMBL" id="NGJU01000003">
    <property type="protein sequence ID" value="RST97213.1"/>
    <property type="molecule type" value="Genomic_DNA"/>
</dbReference>
<comment type="pathway">
    <text evidence="4">Lipid metabolism.</text>
</comment>
<dbReference type="Proteomes" id="UP000287239">
    <property type="component" value="Unassembled WGS sequence"/>
</dbReference>
<evidence type="ECO:0000256" key="11">
    <source>
        <dbReference type="ARBA" id="ARBA00023235"/>
    </source>
</evidence>
<name>A0A429ZUB3_9ENTE</name>
<evidence type="ECO:0000256" key="2">
    <source>
        <dbReference type="ARBA" id="ARBA00001946"/>
    </source>
</evidence>
<dbReference type="InterPro" id="IPR016055">
    <property type="entry name" value="A-D-PHexomutase_a/b/a-I/II/III"/>
</dbReference>
<keyword evidence="8" id="KW-0597">Phosphoprotein</keyword>
<dbReference type="GO" id="GO:0000287">
    <property type="term" value="F:magnesium ion binding"/>
    <property type="evidence" value="ECO:0007669"/>
    <property type="project" value="InterPro"/>
</dbReference>
<dbReference type="GO" id="GO:0008973">
    <property type="term" value="F:phosphopentomutase activity"/>
    <property type="evidence" value="ECO:0007669"/>
    <property type="project" value="TreeGrafter"/>
</dbReference>
<accession>A0A429ZUB3</accession>
<evidence type="ECO:0000256" key="7">
    <source>
        <dbReference type="ARBA" id="ARBA00022526"/>
    </source>
</evidence>
<evidence type="ECO:0000259" key="18">
    <source>
        <dbReference type="Pfam" id="PF02879"/>
    </source>
</evidence>
<comment type="pathway">
    <text evidence="3">Glycolipid metabolism; diglucosyl-diacylglycerol biosynthesis.</text>
</comment>
<dbReference type="InterPro" id="IPR005843">
    <property type="entry name" value="A-D-PHexomutase_C"/>
</dbReference>
<dbReference type="OrthoDB" id="9806956at2"/>
<keyword evidence="10 15" id="KW-0460">Magnesium</keyword>
<evidence type="ECO:0000256" key="14">
    <source>
        <dbReference type="ARBA" id="ARBA00041467"/>
    </source>
</evidence>
<keyword evidence="7" id="KW-0119">Carbohydrate metabolism</keyword>
<dbReference type="Gene3D" id="3.40.120.10">
    <property type="entry name" value="Alpha-D-Glucose-1,6-Bisphosphate, subunit A, domain 3"/>
    <property type="match status" value="3"/>
</dbReference>
<dbReference type="InterPro" id="IPR005846">
    <property type="entry name" value="A-D-PHexomutase_a/b/a-III"/>
</dbReference>
<dbReference type="SUPFAM" id="SSF53738">
    <property type="entry name" value="Phosphoglucomutase, first 3 domains"/>
    <property type="match status" value="3"/>
</dbReference>
<dbReference type="GO" id="GO:0006166">
    <property type="term" value="P:purine ribonucleoside salvage"/>
    <property type="evidence" value="ECO:0007669"/>
    <property type="project" value="TreeGrafter"/>
</dbReference>
<dbReference type="GO" id="GO:0004614">
    <property type="term" value="F:phosphoglucomutase activity"/>
    <property type="evidence" value="ECO:0007669"/>
    <property type="project" value="UniProtKB-EC"/>
</dbReference>
<evidence type="ECO:0000256" key="1">
    <source>
        <dbReference type="ARBA" id="ARBA00000443"/>
    </source>
</evidence>
<dbReference type="InterPro" id="IPR005841">
    <property type="entry name" value="Alpha-D-phosphohexomutase_SF"/>
</dbReference>
<comment type="catalytic activity">
    <reaction evidence="1">
        <text>alpha-D-glucose 1-phosphate = alpha-D-glucose 6-phosphate</text>
        <dbReference type="Rhea" id="RHEA:23536"/>
        <dbReference type="ChEBI" id="CHEBI:58225"/>
        <dbReference type="ChEBI" id="CHEBI:58601"/>
        <dbReference type="EC" id="5.4.2.2"/>
    </reaction>
</comment>
<evidence type="ECO:0000256" key="6">
    <source>
        <dbReference type="ARBA" id="ARBA00012728"/>
    </source>
</evidence>
<dbReference type="CDD" id="cd05799">
    <property type="entry name" value="PGM2"/>
    <property type="match status" value="1"/>
</dbReference>
<evidence type="ECO:0000256" key="15">
    <source>
        <dbReference type="RuleBase" id="RU004326"/>
    </source>
</evidence>
<dbReference type="InterPro" id="IPR016066">
    <property type="entry name" value="A-D-PHexomutase_CS"/>
</dbReference>
<dbReference type="Pfam" id="PF02878">
    <property type="entry name" value="PGM_PMM_I"/>
    <property type="match status" value="1"/>
</dbReference>
<sequence length="573" mass="63616">MTWKQVVKQWQEYEALDDKLKIELTELSQHPQELEEAFYAPLEFGTAGMRGLIGPGINRMNIYTVRQATEGLALFIEEAKLKETYKVAIAYDSRHQSEVFALEAARVLGAHNFEVFLFESLRPTPELSFALRELNCDGGIMITASHNPASYNGFKVYGSDGGQLPPAEADRLTAYVRQLDSPLEIQVMAAEAVASSPLIHYLGEEMDQRYLAALTSVSLNKKLIATHGQELKIVYTPLHGTGGMLVSRALAQAGFTAMTMEPAQAKIDPDFSTVPSPNPEEFSAFEYAIRLGKTTQADLLLATDPDADRLGAAIKLSNGDYDILSGNQIAALLVDYLLNYYQEQQCLPAQGVVLKSIVSTELVTGICEAYGVKLENVLTGFKFIAERIKGYEENHNQEFLFGFEESYGYLIKPFVRDKDAIQGLLLLSEVALFHKKQGHSLLEALNNIYEKYGYYAEKTVSIMMAGQTGQQKIAELMATIKAQPLTEIANLPVEIIEDYSQQRRTFANQQVEVIDLPQADVLKYYLVDGSWLAIRPSGTEPKIKFYIGVKGQSSQEATNKIAAIEQAIQSLIK</sequence>
<dbReference type="PANTHER" id="PTHR45745">
    <property type="entry name" value="PHOSPHOMANNOMUTASE 45A"/>
    <property type="match status" value="1"/>
</dbReference>
<dbReference type="Pfam" id="PF02880">
    <property type="entry name" value="PGM_PMM_III"/>
    <property type="match status" value="1"/>
</dbReference>
<evidence type="ECO:0000256" key="12">
    <source>
        <dbReference type="ARBA" id="ARBA00039995"/>
    </source>
</evidence>
<keyword evidence="21" id="KW-1185">Reference proteome</keyword>
<feature type="domain" description="Alpha-D-phosphohexomutase alpha/beta/alpha" evidence="18">
    <location>
        <begin position="223"/>
        <end position="313"/>
    </location>
</feature>
<evidence type="ECO:0000259" key="17">
    <source>
        <dbReference type="Pfam" id="PF02878"/>
    </source>
</evidence>
<evidence type="ECO:0000256" key="13">
    <source>
        <dbReference type="ARBA" id="ARBA00041398"/>
    </source>
</evidence>
<keyword evidence="11" id="KW-0413">Isomerase</keyword>
<keyword evidence="9 15" id="KW-0479">Metal-binding</keyword>
<comment type="caution">
    <text evidence="20">The sequence shown here is derived from an EMBL/GenBank/DDBJ whole genome shotgun (WGS) entry which is preliminary data.</text>
</comment>
<evidence type="ECO:0000256" key="10">
    <source>
        <dbReference type="ARBA" id="ARBA00022842"/>
    </source>
</evidence>
<evidence type="ECO:0000256" key="3">
    <source>
        <dbReference type="ARBA" id="ARBA00005164"/>
    </source>
</evidence>
<dbReference type="EC" id="5.4.2.2" evidence="6"/>
<evidence type="ECO:0000256" key="8">
    <source>
        <dbReference type="ARBA" id="ARBA00022553"/>
    </source>
</evidence>
<protein>
    <recommendedName>
        <fullName evidence="12">Phosphoglucomutase</fullName>
        <ecNumber evidence="6">5.4.2.2</ecNumber>
    </recommendedName>
    <alternativeName>
        <fullName evidence="14">Alpha-phosphoglucomutase</fullName>
    </alternativeName>
    <alternativeName>
        <fullName evidence="13">Glucose phosphomutase</fullName>
    </alternativeName>
</protein>
<keyword evidence="7" id="KW-0313">Glucose metabolism</keyword>
<evidence type="ECO:0000259" key="19">
    <source>
        <dbReference type="Pfam" id="PF02880"/>
    </source>
</evidence>
<proteinExistence type="inferred from homology"/>
<evidence type="ECO:0000313" key="20">
    <source>
        <dbReference type="EMBL" id="RST97213.1"/>
    </source>
</evidence>
<evidence type="ECO:0000256" key="9">
    <source>
        <dbReference type="ARBA" id="ARBA00022723"/>
    </source>
</evidence>
<gene>
    <name evidence="20" type="ORF">CBF35_02890</name>
</gene>
<dbReference type="InterPro" id="IPR036900">
    <property type="entry name" value="A-D-PHexomutase_C_sf"/>
</dbReference>
<dbReference type="InterPro" id="IPR005845">
    <property type="entry name" value="A-D-PHexomutase_a/b/a-II"/>
</dbReference>
<reference evidence="20 21" key="1">
    <citation type="submission" date="2017-05" db="EMBL/GenBank/DDBJ databases">
        <title>Vagococcus spp. assemblies.</title>
        <authorList>
            <person name="Gulvik C.A."/>
        </authorList>
    </citation>
    <scope>NUCLEOTIDE SEQUENCE [LARGE SCALE GENOMIC DNA]</scope>
    <source>
        <strain evidence="20 21">NCFB 2777</strain>
    </source>
</reference>
<dbReference type="GO" id="GO:0006006">
    <property type="term" value="P:glucose metabolic process"/>
    <property type="evidence" value="ECO:0007669"/>
    <property type="project" value="UniProtKB-KW"/>
</dbReference>
<dbReference type="GeneID" id="98567300"/>
<dbReference type="PRINTS" id="PR00509">
    <property type="entry name" value="PGMPMM"/>
</dbReference>
<organism evidence="20 21">
    <name type="scientific">Vagococcus salmoninarum</name>
    <dbReference type="NCBI Taxonomy" id="2739"/>
    <lineage>
        <taxon>Bacteria</taxon>
        <taxon>Bacillati</taxon>
        <taxon>Bacillota</taxon>
        <taxon>Bacilli</taxon>
        <taxon>Lactobacillales</taxon>
        <taxon>Enterococcaceae</taxon>
        <taxon>Vagococcus</taxon>
    </lineage>
</organism>